<keyword evidence="1 6" id="KW-0963">Cytoplasm</keyword>
<comment type="similarity">
    <text evidence="6">Belongs to the eukaryotic/archaeal RNase P protein component 3 family.</text>
</comment>
<keyword evidence="2 6" id="KW-0819">tRNA processing</keyword>
<dbReference type="AlphaFoldDB" id="A0ABD5Z1R7"/>
<keyword evidence="9" id="KW-1185">Reference proteome</keyword>
<comment type="subcellular location">
    <subcellularLocation>
        <location evidence="6">Cytoplasm</location>
    </subcellularLocation>
</comment>
<reference evidence="8 9" key="1">
    <citation type="journal article" date="2019" name="Int. J. Syst. Evol. Microbiol.">
        <title>The Global Catalogue of Microorganisms (GCM) 10K type strain sequencing project: providing services to taxonomists for standard genome sequencing and annotation.</title>
        <authorList>
            <consortium name="The Broad Institute Genomics Platform"/>
            <consortium name="The Broad Institute Genome Sequencing Center for Infectious Disease"/>
            <person name="Wu L."/>
            <person name="Ma J."/>
        </authorList>
    </citation>
    <scope>NUCLEOTIDE SEQUENCE [LARGE SCALE GENOMIC DNA]</scope>
    <source>
        <strain evidence="8 9">XZGYJ-43</strain>
    </source>
</reference>
<proteinExistence type="inferred from homology"/>
<dbReference type="Gene3D" id="3.20.20.140">
    <property type="entry name" value="Metal-dependent hydrolases"/>
    <property type="match status" value="1"/>
</dbReference>
<dbReference type="InterPro" id="IPR023539">
    <property type="entry name" value="RNase_P_comp-3_arc"/>
</dbReference>
<dbReference type="GO" id="GO:0005737">
    <property type="term" value="C:cytoplasm"/>
    <property type="evidence" value="ECO:0007669"/>
    <property type="project" value="UniProtKB-SubCell"/>
</dbReference>
<comment type="subunit">
    <text evidence="6">Consists of a catalytic RNA component and at least 4-5 protein subunits.</text>
</comment>
<dbReference type="InterPro" id="IPR002738">
    <property type="entry name" value="RNase_P_p30"/>
</dbReference>
<dbReference type="EMBL" id="JBHTAR010000011">
    <property type="protein sequence ID" value="MFC7199122.1"/>
    <property type="molecule type" value="Genomic_DNA"/>
</dbReference>
<dbReference type="SUPFAM" id="SSF89550">
    <property type="entry name" value="PHP domain-like"/>
    <property type="match status" value="1"/>
</dbReference>
<evidence type="ECO:0000313" key="9">
    <source>
        <dbReference type="Proteomes" id="UP001596447"/>
    </source>
</evidence>
<dbReference type="EC" id="3.1.26.5" evidence="6"/>
<dbReference type="Pfam" id="PF01876">
    <property type="entry name" value="RNase_P_p30"/>
    <property type="match status" value="1"/>
</dbReference>
<evidence type="ECO:0000313" key="8">
    <source>
        <dbReference type="EMBL" id="MFC7199122.1"/>
    </source>
</evidence>
<dbReference type="Proteomes" id="UP001596447">
    <property type="component" value="Unassembled WGS sequence"/>
</dbReference>
<sequence>MYEAVCAHPVGESTVRRHADTAASLGFDGVVVRNPPERRPAPSAPEGGYDPDGYGGDGEIDVVSGVELAPEGVSSAGGRISNLREQYTILLVRGGTPALNRFAAEEPMVDVLADPMAGEGDVNHVIVRAAAENDVRVEFDLGAVLRTDGGPRVQALRGLRKLRELVEKYEVPFVVSASPRSHLQLRAPRELFAVGETIGFEREQIRAGLEEWGHLAARNRERLSEEFVAPGVRKGRYERDSERATEGGE</sequence>
<accession>A0ABD5Z1R7</accession>
<evidence type="ECO:0000256" key="1">
    <source>
        <dbReference type="ARBA" id="ARBA00022490"/>
    </source>
</evidence>
<protein>
    <recommendedName>
        <fullName evidence="6">Ribonuclease P protein component 3</fullName>
        <shortName evidence="6">RNase P component 3</shortName>
        <ecNumber evidence="6">3.1.26.5</ecNumber>
    </recommendedName>
    <alternativeName>
        <fullName evidence="6">Rpp30</fullName>
    </alternativeName>
</protein>
<keyword evidence="5 6" id="KW-0378">Hydrolase</keyword>
<evidence type="ECO:0000256" key="6">
    <source>
        <dbReference type="HAMAP-Rule" id="MF_00756"/>
    </source>
</evidence>
<evidence type="ECO:0000256" key="3">
    <source>
        <dbReference type="ARBA" id="ARBA00022722"/>
    </source>
</evidence>
<comment type="function">
    <text evidence="6">Part of ribonuclease P, a protein complex that generates mature tRNA molecules by cleaving their 5'-ends.</text>
</comment>
<organism evidence="8 9">
    <name type="scientific">Halospeciosus flavus</name>
    <dbReference type="NCBI Taxonomy" id="3032283"/>
    <lineage>
        <taxon>Archaea</taxon>
        <taxon>Methanobacteriati</taxon>
        <taxon>Methanobacteriota</taxon>
        <taxon>Stenosarchaea group</taxon>
        <taxon>Halobacteria</taxon>
        <taxon>Halobacteriales</taxon>
        <taxon>Halobacteriaceae</taxon>
        <taxon>Halospeciosus</taxon>
    </lineage>
</organism>
<feature type="region of interest" description="Disordered" evidence="7">
    <location>
        <begin position="31"/>
        <end position="56"/>
    </location>
</feature>
<evidence type="ECO:0000256" key="7">
    <source>
        <dbReference type="SAM" id="MobiDB-lite"/>
    </source>
</evidence>
<evidence type="ECO:0000256" key="4">
    <source>
        <dbReference type="ARBA" id="ARBA00022759"/>
    </source>
</evidence>
<keyword evidence="3 6" id="KW-0540">Nuclease</keyword>
<dbReference type="GO" id="GO:0001682">
    <property type="term" value="P:tRNA 5'-leader removal"/>
    <property type="evidence" value="ECO:0007669"/>
    <property type="project" value="UniProtKB-UniRule"/>
</dbReference>
<keyword evidence="4 6" id="KW-0255">Endonuclease</keyword>
<gene>
    <name evidence="6" type="primary">rnp3</name>
    <name evidence="8" type="ORF">ACFQJ9_06785</name>
</gene>
<evidence type="ECO:0000256" key="2">
    <source>
        <dbReference type="ARBA" id="ARBA00022694"/>
    </source>
</evidence>
<name>A0ABD5Z1R7_9EURY</name>
<dbReference type="GO" id="GO:0030677">
    <property type="term" value="C:ribonuclease P complex"/>
    <property type="evidence" value="ECO:0007669"/>
    <property type="project" value="UniProtKB-UniRule"/>
</dbReference>
<evidence type="ECO:0000256" key="5">
    <source>
        <dbReference type="ARBA" id="ARBA00022801"/>
    </source>
</evidence>
<dbReference type="HAMAP" id="MF_00756">
    <property type="entry name" value="RNase_P_3"/>
    <property type="match status" value="1"/>
</dbReference>
<comment type="caution">
    <text evidence="8">The sequence shown here is derived from an EMBL/GenBank/DDBJ whole genome shotgun (WGS) entry which is preliminary data.</text>
</comment>
<comment type="catalytic activity">
    <reaction evidence="6">
        <text>Endonucleolytic cleavage of RNA, removing 5'-extranucleotides from tRNA precursor.</text>
        <dbReference type="EC" id="3.1.26.5"/>
    </reaction>
</comment>
<dbReference type="InterPro" id="IPR016195">
    <property type="entry name" value="Pol/histidinol_Pase-like"/>
</dbReference>
<dbReference type="RefSeq" id="WP_279529067.1">
    <property type="nucleotide sequence ID" value="NZ_CP122312.1"/>
</dbReference>
<dbReference type="GO" id="GO:0004526">
    <property type="term" value="F:ribonuclease P activity"/>
    <property type="evidence" value="ECO:0007669"/>
    <property type="project" value="UniProtKB-UniRule"/>
</dbReference>